<dbReference type="EMBL" id="CAJHUC010001614">
    <property type="protein sequence ID" value="CAD7701717.1"/>
    <property type="molecule type" value="Genomic_DNA"/>
</dbReference>
<evidence type="ECO:0000313" key="2">
    <source>
        <dbReference type="EMBL" id="CAD7701717.1"/>
    </source>
</evidence>
<organism evidence="2 3">
    <name type="scientific">Ostreobium quekettii</name>
    <dbReference type="NCBI Taxonomy" id="121088"/>
    <lineage>
        <taxon>Eukaryota</taxon>
        <taxon>Viridiplantae</taxon>
        <taxon>Chlorophyta</taxon>
        <taxon>core chlorophytes</taxon>
        <taxon>Ulvophyceae</taxon>
        <taxon>TCBD clade</taxon>
        <taxon>Bryopsidales</taxon>
        <taxon>Ostreobineae</taxon>
        <taxon>Ostreobiaceae</taxon>
        <taxon>Ostreobium</taxon>
    </lineage>
</organism>
<comment type="caution">
    <text evidence="2">The sequence shown here is derived from an EMBL/GenBank/DDBJ whole genome shotgun (WGS) entry which is preliminary data.</text>
</comment>
<name>A0A8S1J745_9CHLO</name>
<dbReference type="Proteomes" id="UP000708148">
    <property type="component" value="Unassembled WGS sequence"/>
</dbReference>
<keyword evidence="3" id="KW-1185">Reference proteome</keyword>
<protein>
    <submittedName>
        <fullName evidence="2">Uncharacterized protein</fullName>
    </submittedName>
</protein>
<accession>A0A8S1J745</accession>
<reference evidence="2" key="1">
    <citation type="submission" date="2020-12" db="EMBL/GenBank/DDBJ databases">
        <authorList>
            <person name="Iha C."/>
        </authorList>
    </citation>
    <scope>NUCLEOTIDE SEQUENCE</scope>
</reference>
<sequence length="115" mass="11899">MFGHWKVCWGPARVYLSTLFGRCGAVRTYLGAFLALECVLGRGGGLRWNQGAGDVRGCEGGGWESALDRGEYAGRMPSDAIYKVFASRVADRGGIGGPPGGGIGRAGGLGMSGRS</sequence>
<evidence type="ECO:0000313" key="3">
    <source>
        <dbReference type="Proteomes" id="UP000708148"/>
    </source>
</evidence>
<dbReference type="AlphaFoldDB" id="A0A8S1J745"/>
<gene>
    <name evidence="2" type="ORF">OSTQU699_LOCUS7074</name>
</gene>
<proteinExistence type="predicted"/>
<evidence type="ECO:0000256" key="1">
    <source>
        <dbReference type="SAM" id="MobiDB-lite"/>
    </source>
</evidence>
<feature type="region of interest" description="Disordered" evidence="1">
    <location>
        <begin position="93"/>
        <end position="115"/>
    </location>
</feature>